<dbReference type="SUPFAM" id="SSF54637">
    <property type="entry name" value="Thioesterase/thiol ester dehydrase-isomerase"/>
    <property type="match status" value="1"/>
</dbReference>
<dbReference type="GO" id="GO:0006633">
    <property type="term" value="P:fatty acid biosynthetic process"/>
    <property type="evidence" value="ECO:0007669"/>
    <property type="project" value="TreeGrafter"/>
</dbReference>
<proteinExistence type="predicted"/>
<reference evidence="2" key="1">
    <citation type="submission" date="2020-10" db="EMBL/GenBank/DDBJ databases">
        <title>Taxonomic study of unclassified bacteria belonging to the class Ktedonobacteria.</title>
        <authorList>
            <person name="Yabe S."/>
            <person name="Wang C.M."/>
            <person name="Zheng Y."/>
            <person name="Sakai Y."/>
            <person name="Cavaletti L."/>
            <person name="Monciardini P."/>
            <person name="Donadio S."/>
        </authorList>
    </citation>
    <scope>NUCLEOTIDE SEQUENCE</scope>
    <source>
        <strain evidence="2">SOSP1-1</strain>
    </source>
</reference>
<dbReference type="GO" id="GO:0019171">
    <property type="term" value="F:(3R)-hydroxyacyl-[acyl-carrier-protein] dehydratase activity"/>
    <property type="evidence" value="ECO:0007669"/>
    <property type="project" value="TreeGrafter"/>
</dbReference>
<dbReference type="InterPro" id="IPR006683">
    <property type="entry name" value="Thioestr_dom"/>
</dbReference>
<evidence type="ECO:0000259" key="1">
    <source>
        <dbReference type="Pfam" id="PF03061"/>
    </source>
</evidence>
<evidence type="ECO:0000313" key="3">
    <source>
        <dbReference type="Proteomes" id="UP000612362"/>
    </source>
</evidence>
<evidence type="ECO:0000313" key="2">
    <source>
        <dbReference type="EMBL" id="GHO43834.1"/>
    </source>
</evidence>
<dbReference type="Gene3D" id="3.10.129.10">
    <property type="entry name" value="Hotdog Thioesterase"/>
    <property type="match status" value="1"/>
</dbReference>
<organism evidence="2 3">
    <name type="scientific">Ktedonospora formicarum</name>
    <dbReference type="NCBI Taxonomy" id="2778364"/>
    <lineage>
        <taxon>Bacteria</taxon>
        <taxon>Bacillati</taxon>
        <taxon>Chloroflexota</taxon>
        <taxon>Ktedonobacteria</taxon>
        <taxon>Ktedonobacterales</taxon>
        <taxon>Ktedonobacteraceae</taxon>
        <taxon>Ktedonospora</taxon>
    </lineage>
</organism>
<dbReference type="PANTHER" id="PTHR43437:SF3">
    <property type="entry name" value="HYDROXYACYL-THIOESTER DEHYDRATASE TYPE 2, MITOCHONDRIAL"/>
    <property type="match status" value="1"/>
</dbReference>
<dbReference type="Pfam" id="PF03061">
    <property type="entry name" value="4HBT"/>
    <property type="match status" value="1"/>
</dbReference>
<feature type="domain" description="Thioesterase" evidence="1">
    <location>
        <begin position="57"/>
        <end position="90"/>
    </location>
</feature>
<dbReference type="RefSeq" id="WP_220193284.1">
    <property type="nucleotide sequence ID" value="NZ_BNJF01000001.1"/>
</dbReference>
<dbReference type="PANTHER" id="PTHR43437">
    <property type="entry name" value="HYDROXYACYL-THIOESTER DEHYDRATASE TYPE 2, MITOCHONDRIAL-RELATED"/>
    <property type="match status" value="1"/>
</dbReference>
<dbReference type="AlphaFoldDB" id="A0A8J3I1K6"/>
<accession>A0A8J3I1K6</accession>
<comment type="caution">
    <text evidence="2">The sequence shown here is derived from an EMBL/GenBank/DDBJ whole genome shotgun (WGS) entry which is preliminary data.</text>
</comment>
<dbReference type="Proteomes" id="UP000612362">
    <property type="component" value="Unassembled WGS sequence"/>
</dbReference>
<sequence>MQIGDKKSWERTFTLEDVRNFSHLSGDQGAHHLLPDNRGRIMVHGLLTATLPTKLGGEMNYIARTMNFEFLRPVYVGDTIRCEVTITNLSCTAGRLLMDSSVTCINQNGKPVLIGKTQGIVREEAPRTQTPDVSDLIPGD</sequence>
<dbReference type="InterPro" id="IPR050965">
    <property type="entry name" value="UPF0336/Enoyl-CoA_hydratase"/>
</dbReference>
<dbReference type="InterPro" id="IPR029069">
    <property type="entry name" value="HotDog_dom_sf"/>
</dbReference>
<protein>
    <submittedName>
        <fullName evidence="2">Enoyl-CoA hydratase</fullName>
    </submittedName>
</protein>
<gene>
    <name evidence="2" type="primary">maoC_1</name>
    <name evidence="2" type="ORF">KSX_19970</name>
</gene>
<keyword evidence="3" id="KW-1185">Reference proteome</keyword>
<dbReference type="EMBL" id="BNJF01000001">
    <property type="protein sequence ID" value="GHO43834.1"/>
    <property type="molecule type" value="Genomic_DNA"/>
</dbReference>
<name>A0A8J3I1K6_9CHLR</name>